<sequence>MPRRFTVRQTSFAAEFQLRGFLKMKRLLIAGAALVGLLAAPVSAWSADKLLNASYDVARELFADVNKAYIAAHPGVTIDQSHAGTSKQARAIVEGLEADVVTFNQITDIDFLVKNGFVSDDWQGEFASKSSPFYSLPSFLVRAGNPKGIKDWGDLVRDDVKVIFPNPKTSGNARYTYLAATAYAKEAFKGDEAKVKEFVTKLFDNVPVFDTGGRASTTTFVEREIGDVLITFESETTGIRKEFGEDKFEAVTPSVSLLAEFPVAIVDKVVDKHQSRDLAKNYLDFLYTPEGQKIAAEHGNRVRDEQVAETFKDKFPEVRLVTVEDVFGGWPKVQAEHFASGGLLDQIYGSR</sequence>
<evidence type="ECO:0000256" key="2">
    <source>
        <dbReference type="ARBA" id="ARBA00006099"/>
    </source>
</evidence>
<keyword evidence="3" id="KW-0813">Transport</keyword>
<keyword evidence="4" id="KW-0732">Signal</keyword>
<dbReference type="PANTHER" id="PTHR30368:SF1">
    <property type="entry name" value="THIOSULFATE-BINDING PROTEIN"/>
    <property type="match status" value="1"/>
</dbReference>
<reference evidence="6 7" key="1">
    <citation type="submission" date="2016-10" db="EMBL/GenBank/DDBJ databases">
        <authorList>
            <person name="Varghese N."/>
            <person name="Submissions S."/>
        </authorList>
    </citation>
    <scope>NUCLEOTIDE SEQUENCE [LARGE SCALE GENOMIC DNA]</scope>
    <source>
        <strain evidence="6 7">DSM 21822</strain>
    </source>
</reference>
<dbReference type="SUPFAM" id="SSF53850">
    <property type="entry name" value="Periplasmic binding protein-like II"/>
    <property type="match status" value="1"/>
</dbReference>
<proteinExistence type="inferred from homology"/>
<name>A0A1I3WDB1_9HYPH</name>
<keyword evidence="5" id="KW-0574">Periplasm</keyword>
<evidence type="ECO:0000256" key="4">
    <source>
        <dbReference type="ARBA" id="ARBA00022729"/>
    </source>
</evidence>
<evidence type="ECO:0000313" key="7">
    <source>
        <dbReference type="Proteomes" id="UP000323300"/>
    </source>
</evidence>
<organism evidence="6 7">
    <name type="scientific">Neomesorhizobium albiziae</name>
    <dbReference type="NCBI Taxonomy" id="335020"/>
    <lineage>
        <taxon>Bacteria</taxon>
        <taxon>Pseudomonadati</taxon>
        <taxon>Pseudomonadota</taxon>
        <taxon>Alphaproteobacteria</taxon>
        <taxon>Hyphomicrobiales</taxon>
        <taxon>Phyllobacteriaceae</taxon>
        <taxon>Neomesorhizobium</taxon>
    </lineage>
</organism>
<evidence type="ECO:0000256" key="5">
    <source>
        <dbReference type="ARBA" id="ARBA00022764"/>
    </source>
</evidence>
<dbReference type="InterPro" id="IPR034408">
    <property type="entry name" value="Sulphate/thiosulphate_BS"/>
</dbReference>
<dbReference type="AlphaFoldDB" id="A0A1I3WDB1"/>
<protein>
    <submittedName>
        <fullName evidence="6">Sulfate transport system substrate-binding protein</fullName>
    </submittedName>
</protein>
<dbReference type="NCBIfam" id="NF008106">
    <property type="entry name" value="PRK10852.1"/>
    <property type="match status" value="1"/>
</dbReference>
<evidence type="ECO:0000256" key="1">
    <source>
        <dbReference type="ARBA" id="ARBA00004418"/>
    </source>
</evidence>
<dbReference type="CDD" id="cd01005">
    <property type="entry name" value="PBP2_CysP"/>
    <property type="match status" value="1"/>
</dbReference>
<gene>
    <name evidence="6" type="ORF">SAMN04488498_102134</name>
</gene>
<comment type="similarity">
    <text evidence="2">Belongs to the prokaryotic sulfate-binding protein family.</text>
</comment>
<dbReference type="GO" id="GO:1902358">
    <property type="term" value="P:sulfate transmembrane transport"/>
    <property type="evidence" value="ECO:0007669"/>
    <property type="project" value="InterPro"/>
</dbReference>
<dbReference type="GO" id="GO:1901681">
    <property type="term" value="F:sulfur compound binding"/>
    <property type="evidence" value="ECO:0007669"/>
    <property type="project" value="InterPro"/>
</dbReference>
<dbReference type="GO" id="GO:0140104">
    <property type="term" value="F:molecular carrier activity"/>
    <property type="evidence" value="ECO:0007669"/>
    <property type="project" value="InterPro"/>
</dbReference>
<dbReference type="Gene3D" id="3.40.190.10">
    <property type="entry name" value="Periplasmic binding protein-like II"/>
    <property type="match status" value="2"/>
</dbReference>
<dbReference type="GO" id="GO:0042597">
    <property type="term" value="C:periplasmic space"/>
    <property type="evidence" value="ECO:0007669"/>
    <property type="project" value="UniProtKB-SubCell"/>
</dbReference>
<evidence type="ECO:0000313" key="6">
    <source>
        <dbReference type="EMBL" id="SFK05400.1"/>
    </source>
</evidence>
<evidence type="ECO:0000256" key="3">
    <source>
        <dbReference type="ARBA" id="ARBA00022448"/>
    </source>
</evidence>
<dbReference type="InterPro" id="IPR005669">
    <property type="entry name" value="Thiosulph/SO4-bd"/>
</dbReference>
<accession>A0A1I3WDB1</accession>
<comment type="subcellular location">
    <subcellularLocation>
        <location evidence="1">Periplasm</location>
    </subcellularLocation>
</comment>
<dbReference type="PANTHER" id="PTHR30368">
    <property type="entry name" value="SULFATE-BINDING PROTEIN"/>
    <property type="match status" value="1"/>
</dbReference>
<dbReference type="NCBIfam" id="NF008022">
    <property type="entry name" value="PRK10752.1"/>
    <property type="match status" value="1"/>
</dbReference>
<keyword evidence="7" id="KW-1185">Reference proteome</keyword>
<dbReference type="NCBIfam" id="TIGR00971">
    <property type="entry name" value="3a0106s03"/>
    <property type="match status" value="1"/>
</dbReference>
<dbReference type="Proteomes" id="UP000323300">
    <property type="component" value="Unassembled WGS sequence"/>
</dbReference>
<dbReference type="Pfam" id="PF13531">
    <property type="entry name" value="SBP_bac_11"/>
    <property type="match status" value="1"/>
</dbReference>
<dbReference type="PROSITE" id="PS00757">
    <property type="entry name" value="PROK_SULFATE_BIND_2"/>
    <property type="match status" value="1"/>
</dbReference>
<dbReference type="EMBL" id="FOSL01000002">
    <property type="protein sequence ID" value="SFK05400.1"/>
    <property type="molecule type" value="Genomic_DNA"/>
</dbReference>